<feature type="region of interest" description="Disordered" evidence="13">
    <location>
        <begin position="569"/>
        <end position="608"/>
    </location>
</feature>
<evidence type="ECO:0000256" key="12">
    <source>
        <dbReference type="PIRSR" id="PIRSR605502-1"/>
    </source>
</evidence>
<evidence type="ECO:0000256" key="1">
    <source>
        <dbReference type="ARBA" id="ARBA00010702"/>
    </source>
</evidence>
<feature type="compositionally biased region" description="Polar residues" evidence="13">
    <location>
        <begin position="592"/>
        <end position="606"/>
    </location>
</feature>
<keyword evidence="12" id="KW-0460">Magnesium</keyword>
<evidence type="ECO:0000256" key="6">
    <source>
        <dbReference type="ARBA" id="ARBA00042471"/>
    </source>
</evidence>
<feature type="binding site" evidence="12">
    <location>
        <position position="397"/>
    </location>
    <ligand>
        <name>Mg(2+)</name>
        <dbReference type="ChEBI" id="CHEBI:18420"/>
        <label>1</label>
    </ligand>
</feature>
<dbReference type="Proteomes" id="UP000663889">
    <property type="component" value="Unassembled WGS sequence"/>
</dbReference>
<evidence type="ECO:0000259" key="14">
    <source>
        <dbReference type="Pfam" id="PF09832"/>
    </source>
</evidence>
<dbReference type="InterPro" id="IPR018637">
    <property type="entry name" value="DUF2059"/>
</dbReference>
<feature type="compositionally biased region" description="Low complexity" evidence="13">
    <location>
        <begin position="48"/>
        <end position="59"/>
    </location>
</feature>
<gene>
    <name evidence="15" type="ORF">SEV965_LOCUS26803</name>
</gene>
<dbReference type="InterPro" id="IPR005502">
    <property type="entry name" value="Ribosyl_crysJ1"/>
</dbReference>
<dbReference type="PANTHER" id="PTHR16222:SF24">
    <property type="entry name" value="ADP-RIBOSYLHYDROLASE ARH3"/>
    <property type="match status" value="1"/>
</dbReference>
<dbReference type="SUPFAM" id="SSF101478">
    <property type="entry name" value="ADP-ribosylglycohydrolase"/>
    <property type="match status" value="1"/>
</dbReference>
<evidence type="ECO:0000313" key="15">
    <source>
        <dbReference type="EMBL" id="CAF1311194.1"/>
    </source>
</evidence>
<evidence type="ECO:0000256" key="11">
    <source>
        <dbReference type="ARBA" id="ARBA00049015"/>
    </source>
</evidence>
<protein>
    <recommendedName>
        <fullName evidence="4">ADP-ribosylhydrolase ARH3</fullName>
        <ecNumber evidence="2">3.2.1.143</ecNumber>
    </recommendedName>
    <alternativeName>
        <fullName evidence="5">ADP-ribose glycohydrolase ARH3</fullName>
    </alternativeName>
    <alternativeName>
        <fullName evidence="6">ADP-ribosylhydrolase 3</fullName>
    </alternativeName>
    <alternativeName>
        <fullName evidence="9">O-acetyl-ADP-ribose deacetylase ARH3</fullName>
    </alternativeName>
    <alternativeName>
        <fullName evidence="10">Poly(ADP-ribose) glycohydrolase ARH3</fullName>
    </alternativeName>
    <alternativeName>
        <fullName evidence="8">[Protein ADP-ribosylarginine] hydrolase-like protein 2</fullName>
    </alternativeName>
    <alternativeName>
        <fullName evidence="7">[Protein ADP-ribosylserine] hydrolase</fullName>
    </alternativeName>
</protein>
<evidence type="ECO:0000256" key="9">
    <source>
        <dbReference type="ARBA" id="ARBA00043187"/>
    </source>
</evidence>
<dbReference type="Pfam" id="PF03747">
    <property type="entry name" value="ADP_ribosyl_GH"/>
    <property type="match status" value="1"/>
</dbReference>
<comment type="similarity">
    <text evidence="1">Belongs to the ADP-ribosylglycohydrolase family.</text>
</comment>
<dbReference type="Pfam" id="PF09832">
    <property type="entry name" value="DUF2059"/>
    <property type="match status" value="1"/>
</dbReference>
<feature type="compositionally biased region" description="Polar residues" evidence="13">
    <location>
        <begin position="468"/>
        <end position="481"/>
    </location>
</feature>
<dbReference type="PANTHER" id="PTHR16222">
    <property type="entry name" value="ADP-RIBOSYLGLYCOHYDROLASE"/>
    <property type="match status" value="1"/>
</dbReference>
<evidence type="ECO:0000256" key="8">
    <source>
        <dbReference type="ARBA" id="ARBA00042850"/>
    </source>
</evidence>
<comment type="caution">
    <text evidence="15">The sequence shown here is derived from an EMBL/GenBank/DDBJ whole genome shotgun (WGS) entry which is preliminary data.</text>
</comment>
<evidence type="ECO:0000256" key="5">
    <source>
        <dbReference type="ARBA" id="ARBA00042398"/>
    </source>
</evidence>
<evidence type="ECO:0000256" key="7">
    <source>
        <dbReference type="ARBA" id="ARBA00042722"/>
    </source>
</evidence>
<feature type="region of interest" description="Disordered" evidence="13">
    <location>
        <begin position="90"/>
        <end position="110"/>
    </location>
</feature>
<comment type="cofactor">
    <cofactor evidence="12">
        <name>Mg(2+)</name>
        <dbReference type="ChEBI" id="CHEBI:18420"/>
    </cofactor>
    <text evidence="12">Binds 2 magnesium ions per subunit.</text>
</comment>
<reference evidence="15" key="1">
    <citation type="submission" date="2021-02" db="EMBL/GenBank/DDBJ databases">
        <authorList>
            <person name="Nowell W R."/>
        </authorList>
    </citation>
    <scope>NUCLEOTIDE SEQUENCE</scope>
</reference>
<dbReference type="EC" id="3.2.1.143" evidence="2"/>
<dbReference type="Gene3D" id="1.10.4080.10">
    <property type="entry name" value="ADP-ribosylation/Crystallin J1"/>
    <property type="match status" value="2"/>
</dbReference>
<keyword evidence="3" id="KW-0378">Hydrolase</keyword>
<evidence type="ECO:0000256" key="4">
    <source>
        <dbReference type="ARBA" id="ARBA00041057"/>
    </source>
</evidence>
<comment type="catalytic activity">
    <reaction evidence="11">
        <text>alpha-NAD(+) + H2O = ADP-D-ribose + nicotinamide + H(+)</text>
        <dbReference type="Rhea" id="RHEA:68792"/>
        <dbReference type="ChEBI" id="CHEBI:15377"/>
        <dbReference type="ChEBI" id="CHEBI:15378"/>
        <dbReference type="ChEBI" id="CHEBI:17154"/>
        <dbReference type="ChEBI" id="CHEBI:57967"/>
        <dbReference type="ChEBI" id="CHEBI:77017"/>
    </reaction>
</comment>
<dbReference type="EMBL" id="CAJNOU010002323">
    <property type="protein sequence ID" value="CAF1311194.1"/>
    <property type="molecule type" value="Genomic_DNA"/>
</dbReference>
<accession>A0A815EGM7</accession>
<feature type="compositionally biased region" description="Low complexity" evidence="13">
    <location>
        <begin position="639"/>
        <end position="648"/>
    </location>
</feature>
<feature type="region of interest" description="Disordered" evidence="13">
    <location>
        <begin position="457"/>
        <end position="554"/>
    </location>
</feature>
<feature type="binding site" evidence="12">
    <location>
        <position position="396"/>
    </location>
    <ligand>
        <name>Mg(2+)</name>
        <dbReference type="ChEBI" id="CHEBI:18420"/>
        <label>1</label>
    </ligand>
</feature>
<dbReference type="GO" id="GO:0004649">
    <property type="term" value="F:poly(ADP-ribose) glycohydrolase activity"/>
    <property type="evidence" value="ECO:0007669"/>
    <property type="project" value="UniProtKB-EC"/>
</dbReference>
<feature type="compositionally biased region" description="Low complexity" evidence="13">
    <location>
        <begin position="578"/>
        <end position="591"/>
    </location>
</feature>
<evidence type="ECO:0000256" key="2">
    <source>
        <dbReference type="ARBA" id="ARBA00012255"/>
    </source>
</evidence>
<evidence type="ECO:0000256" key="3">
    <source>
        <dbReference type="ARBA" id="ARBA00022801"/>
    </source>
</evidence>
<evidence type="ECO:0000313" key="16">
    <source>
        <dbReference type="Proteomes" id="UP000663889"/>
    </source>
</evidence>
<proteinExistence type="inferred from homology"/>
<feature type="region of interest" description="Disordered" evidence="13">
    <location>
        <begin position="1"/>
        <end position="61"/>
    </location>
</feature>
<feature type="compositionally biased region" description="Polar residues" evidence="13">
    <location>
        <begin position="1"/>
        <end position="18"/>
    </location>
</feature>
<dbReference type="GO" id="GO:0046872">
    <property type="term" value="F:metal ion binding"/>
    <property type="evidence" value="ECO:0007669"/>
    <property type="project" value="UniProtKB-KW"/>
</dbReference>
<name>A0A815EGM7_9BILA</name>
<evidence type="ECO:0000256" key="13">
    <source>
        <dbReference type="SAM" id="MobiDB-lite"/>
    </source>
</evidence>
<keyword evidence="12" id="KW-0479">Metal-binding</keyword>
<dbReference type="AlphaFoldDB" id="A0A815EGM7"/>
<dbReference type="InterPro" id="IPR050792">
    <property type="entry name" value="ADP-ribosylglycohydrolase"/>
</dbReference>
<evidence type="ECO:0000256" key="10">
    <source>
        <dbReference type="ARBA" id="ARBA00043193"/>
    </source>
</evidence>
<feature type="region of interest" description="Disordered" evidence="13">
    <location>
        <begin position="628"/>
        <end position="648"/>
    </location>
</feature>
<dbReference type="InterPro" id="IPR036705">
    <property type="entry name" value="Ribosyl_crysJ1_sf"/>
</dbReference>
<organism evidence="15 16">
    <name type="scientific">Rotaria sordida</name>
    <dbReference type="NCBI Taxonomy" id="392033"/>
    <lineage>
        <taxon>Eukaryota</taxon>
        <taxon>Metazoa</taxon>
        <taxon>Spiralia</taxon>
        <taxon>Gnathifera</taxon>
        <taxon>Rotifera</taxon>
        <taxon>Eurotatoria</taxon>
        <taxon>Bdelloidea</taxon>
        <taxon>Philodinida</taxon>
        <taxon>Philodinidae</taxon>
        <taxon>Rotaria</taxon>
    </lineage>
</organism>
<sequence length="778" mass="85694">MSGQTENLPSVETANSTENMEKVEKNDPSLLTEAPKDSATADNLTQKNSTNDNNNNNNNGEPIMAAVHLLQNPVYTESTVVSDTSGAQLMETENDPSEQNEKPNDMKNSLDAPTMLTAVQDMDTNQMEQDEGSNNIENPLDVPKTPLTPQKDAKDDIMDQSLPIDSRCQFRAEQSWVDLKFHSDNALIKKPDELVPEMKDPPNDVDTKILNRIKGSMFGMALGDALGAHVEFRPQSYLKANPVTDLESGGTWGLEKGQFTDDTSMALCLANSLVARHGFNPYDHGQITHGDKKSYDSCRYYGALIVAAMQGANKAELLDDEFYSKHQDWFSGKSLVSDVMKIAKGSYKRKGGYDEGIRGKGYIVSALEAALWAFWSDDNSFEKGALAAVNLGDDTDTTAAIYGQLAGAYYGYDNLSPKWRDLVYAKDYITYLSKWIAFEAEKWVPCEEDKWNLTKLSALNADPPPSDSKPNQGPSLNTNPKETQKFAPLSQNPNVISSTTESETSNVEDVKIELVPATDEDIKTKTTSLTSEPGHTAKNISPQSGGSIVLSSTEDKQSVCLESVNIEIDPTTEGDIMTETTSSTSTPGHTSENINLESEVPSTSVEPNVCLQPGPSSEFTDIMSAPEAPTSVISDGTKKLTPPSSSSKGSFLNRTLEFLKVTDTEIMYDSVMQMTIDAFTPLLGPLASQLKQTMNDCCSYEAVKYDLAKLYMEEFTLSDMNRMIRFYSSPVGQKLIKKQPILMIKAKQLGQRKAQEYLPKFQAMIQEQLNKQINNLKK</sequence>
<feature type="domain" description="DUF2059" evidence="14">
    <location>
        <begin position="704"/>
        <end position="759"/>
    </location>
</feature>
<feature type="binding site" evidence="12">
    <location>
        <position position="394"/>
    </location>
    <ligand>
        <name>Mg(2+)</name>
        <dbReference type="ChEBI" id="CHEBI:18420"/>
        <label>1</label>
    </ligand>
</feature>
<feature type="compositionally biased region" description="Polar residues" evidence="13">
    <location>
        <begin position="525"/>
        <end position="552"/>
    </location>
</feature>